<dbReference type="Proteomes" id="UP000001514">
    <property type="component" value="Unassembled WGS sequence"/>
</dbReference>
<evidence type="ECO:0000313" key="2">
    <source>
        <dbReference type="Proteomes" id="UP000001514"/>
    </source>
</evidence>
<dbReference type="PANTHER" id="PTHR46699">
    <property type="entry name" value="SERINE/THREONINE-PROTEIN KINASE STN8, CHLOROPLASTIC-RELATED"/>
    <property type="match status" value="1"/>
</dbReference>
<dbReference type="Gramene" id="EFJ33698">
    <property type="protein sequence ID" value="EFJ33698"/>
    <property type="gene ID" value="SELMODRAFT_406427"/>
</dbReference>
<dbReference type="EMBL" id="GL377570">
    <property type="protein sequence ID" value="EFJ33698.1"/>
    <property type="molecule type" value="Genomic_DNA"/>
</dbReference>
<evidence type="ECO:0008006" key="3">
    <source>
        <dbReference type="Google" id="ProtNLM"/>
    </source>
</evidence>
<dbReference type="STRING" id="88036.D8R2C0"/>
<dbReference type="Gene3D" id="1.10.510.10">
    <property type="entry name" value="Transferase(Phosphotransferase) domain 1"/>
    <property type="match status" value="1"/>
</dbReference>
<proteinExistence type="predicted"/>
<dbReference type="eggNOG" id="KOG0594">
    <property type="taxonomic scope" value="Eukaryota"/>
</dbReference>
<organism evidence="2">
    <name type="scientific">Selaginella moellendorffii</name>
    <name type="common">Spikemoss</name>
    <dbReference type="NCBI Taxonomy" id="88036"/>
    <lineage>
        <taxon>Eukaryota</taxon>
        <taxon>Viridiplantae</taxon>
        <taxon>Streptophyta</taxon>
        <taxon>Embryophyta</taxon>
        <taxon>Tracheophyta</taxon>
        <taxon>Lycopodiopsida</taxon>
        <taxon>Selaginellales</taxon>
        <taxon>Selaginellaceae</taxon>
        <taxon>Selaginella</taxon>
    </lineage>
</organism>
<evidence type="ECO:0000313" key="1">
    <source>
        <dbReference type="EMBL" id="EFJ33698.1"/>
    </source>
</evidence>
<dbReference type="HOGENOM" id="CLU_1091531_0_0_1"/>
<keyword evidence="2" id="KW-1185">Reference proteome</keyword>
<sequence length="255" mass="28667">MDWMDAFHGIMIGVVALHGGVWRCVLLKRGVRFVQDDFVLEKNIGEGAFGSIRLQRIVCEILKRRESIRRRSFGLCGVTKKISNRDRQVEKALSLKTTQLAEREFQIELLKCLRETGISRSPSRVLISVGEDLLLGIDYIPQDFLLDPRYAAPELYVMSTQTPSAPSPVIATALSPVLWQLNLPDRYSLGLMFLQMVFSKLRSESALIQFNEAHESRLSCVEKLGGRSAKSGRSTWLRDSGRRSWLGAAPSDDAV</sequence>
<gene>
    <name evidence="1" type="ORF">SELMODRAFT_406427</name>
</gene>
<dbReference type="KEGG" id="smo:SELMODRAFT_406427"/>
<dbReference type="InParanoid" id="D8R2C0"/>
<name>D8R2C0_SELML</name>
<reference evidence="1 2" key="1">
    <citation type="journal article" date="2011" name="Science">
        <title>The Selaginella genome identifies genetic changes associated with the evolution of vascular plants.</title>
        <authorList>
            <person name="Banks J.A."/>
            <person name="Nishiyama T."/>
            <person name="Hasebe M."/>
            <person name="Bowman J.L."/>
            <person name="Gribskov M."/>
            <person name="dePamphilis C."/>
            <person name="Albert V.A."/>
            <person name="Aono N."/>
            <person name="Aoyama T."/>
            <person name="Ambrose B.A."/>
            <person name="Ashton N.W."/>
            <person name="Axtell M.J."/>
            <person name="Barker E."/>
            <person name="Barker M.S."/>
            <person name="Bennetzen J.L."/>
            <person name="Bonawitz N.D."/>
            <person name="Chapple C."/>
            <person name="Cheng C."/>
            <person name="Correa L.G."/>
            <person name="Dacre M."/>
            <person name="DeBarry J."/>
            <person name="Dreyer I."/>
            <person name="Elias M."/>
            <person name="Engstrom E.M."/>
            <person name="Estelle M."/>
            <person name="Feng L."/>
            <person name="Finet C."/>
            <person name="Floyd S.K."/>
            <person name="Frommer W.B."/>
            <person name="Fujita T."/>
            <person name="Gramzow L."/>
            <person name="Gutensohn M."/>
            <person name="Harholt J."/>
            <person name="Hattori M."/>
            <person name="Heyl A."/>
            <person name="Hirai T."/>
            <person name="Hiwatashi Y."/>
            <person name="Ishikawa M."/>
            <person name="Iwata M."/>
            <person name="Karol K.G."/>
            <person name="Koehler B."/>
            <person name="Kolukisaoglu U."/>
            <person name="Kubo M."/>
            <person name="Kurata T."/>
            <person name="Lalonde S."/>
            <person name="Li K."/>
            <person name="Li Y."/>
            <person name="Litt A."/>
            <person name="Lyons E."/>
            <person name="Manning G."/>
            <person name="Maruyama T."/>
            <person name="Michael T.P."/>
            <person name="Mikami K."/>
            <person name="Miyazaki S."/>
            <person name="Morinaga S."/>
            <person name="Murata T."/>
            <person name="Mueller-Roeber B."/>
            <person name="Nelson D.R."/>
            <person name="Obara M."/>
            <person name="Oguri Y."/>
            <person name="Olmstead R.G."/>
            <person name="Onodera N."/>
            <person name="Petersen B.L."/>
            <person name="Pils B."/>
            <person name="Prigge M."/>
            <person name="Rensing S.A."/>
            <person name="Riano-Pachon D.M."/>
            <person name="Roberts A.W."/>
            <person name="Sato Y."/>
            <person name="Scheller H.V."/>
            <person name="Schulz B."/>
            <person name="Schulz C."/>
            <person name="Shakirov E.V."/>
            <person name="Shibagaki N."/>
            <person name="Shinohara N."/>
            <person name="Shippen D.E."/>
            <person name="Soerensen I."/>
            <person name="Sotooka R."/>
            <person name="Sugimoto N."/>
            <person name="Sugita M."/>
            <person name="Sumikawa N."/>
            <person name="Tanurdzic M."/>
            <person name="Theissen G."/>
            <person name="Ulvskov P."/>
            <person name="Wakazuki S."/>
            <person name="Weng J.K."/>
            <person name="Willats W.W."/>
            <person name="Wipf D."/>
            <person name="Wolf P.G."/>
            <person name="Yang L."/>
            <person name="Zimmer A.D."/>
            <person name="Zhu Q."/>
            <person name="Mitros T."/>
            <person name="Hellsten U."/>
            <person name="Loque D."/>
            <person name="Otillar R."/>
            <person name="Salamov A."/>
            <person name="Schmutz J."/>
            <person name="Shapiro H."/>
            <person name="Lindquist E."/>
            <person name="Lucas S."/>
            <person name="Rokhsar D."/>
            <person name="Grigoriev I.V."/>
        </authorList>
    </citation>
    <scope>NUCLEOTIDE SEQUENCE [LARGE SCALE GENOMIC DNA]</scope>
</reference>
<dbReference type="AlphaFoldDB" id="D8R2C0"/>
<dbReference type="PANTHER" id="PTHR46699:SF4">
    <property type="entry name" value="SERINE_THREONINE-PROTEIN KINASE STN7, CHLOROPLASTIC"/>
    <property type="match status" value="1"/>
</dbReference>
<accession>D8R2C0</accession>
<protein>
    <recommendedName>
        <fullName evidence="3">Protein kinase domain-containing protein</fullName>
    </recommendedName>
</protein>